<comment type="caution">
    <text evidence="2">The sequence shown here is derived from an EMBL/GenBank/DDBJ whole genome shotgun (WGS) entry which is preliminary data.</text>
</comment>
<feature type="transmembrane region" description="Helical" evidence="1">
    <location>
        <begin position="12"/>
        <end position="29"/>
    </location>
</feature>
<dbReference type="Gene3D" id="1.10.1760.20">
    <property type="match status" value="1"/>
</dbReference>
<sequence length="160" mass="17632">MENRKVFSTRKIAISGIVIALYAILMYFTQGFAFGQYQIRIATALYSLSALAPYLIVPLGIGNMISNTIMGGMGIYDILGGFLVGVITSTFTYLIERVHFNRWFMIIPLVCGPGLIVPIWLSKILNVNYTILAVSLCIGQIIPAIAGVLLVKHLESKIKF</sequence>
<keyword evidence="3" id="KW-1185">Reference proteome</keyword>
<evidence type="ECO:0000313" key="2">
    <source>
        <dbReference type="EMBL" id="PRR85137.1"/>
    </source>
</evidence>
<dbReference type="Proteomes" id="UP000237798">
    <property type="component" value="Unassembled WGS sequence"/>
</dbReference>
<dbReference type="EMBL" id="PVXP01000023">
    <property type="protein sequence ID" value="PRR85137.1"/>
    <property type="molecule type" value="Genomic_DNA"/>
</dbReference>
<name>A0A2T0BMN7_9CLOT</name>
<accession>A0A2T0BMN7</accession>
<keyword evidence="1" id="KW-0472">Membrane</keyword>
<protein>
    <submittedName>
        <fullName evidence="2">QueT transporter</fullName>
    </submittedName>
</protein>
<dbReference type="Pfam" id="PF06177">
    <property type="entry name" value="QueT"/>
    <property type="match status" value="1"/>
</dbReference>
<dbReference type="PANTHER" id="PTHR40044">
    <property type="entry name" value="INTEGRAL MEMBRANE PROTEIN-RELATED"/>
    <property type="match status" value="1"/>
</dbReference>
<evidence type="ECO:0000313" key="3">
    <source>
        <dbReference type="Proteomes" id="UP000237798"/>
    </source>
</evidence>
<proteinExistence type="predicted"/>
<feature type="transmembrane region" description="Helical" evidence="1">
    <location>
        <begin position="127"/>
        <end position="151"/>
    </location>
</feature>
<dbReference type="OrthoDB" id="1706970at2"/>
<dbReference type="AlphaFoldDB" id="A0A2T0BMN7"/>
<feature type="transmembrane region" description="Helical" evidence="1">
    <location>
        <begin position="102"/>
        <end position="121"/>
    </location>
</feature>
<dbReference type="InterPro" id="IPR010387">
    <property type="entry name" value="QueT"/>
</dbReference>
<keyword evidence="1" id="KW-0812">Transmembrane</keyword>
<feature type="transmembrane region" description="Helical" evidence="1">
    <location>
        <begin position="41"/>
        <end position="61"/>
    </location>
</feature>
<feature type="transmembrane region" description="Helical" evidence="1">
    <location>
        <begin position="73"/>
        <end position="95"/>
    </location>
</feature>
<evidence type="ECO:0000256" key="1">
    <source>
        <dbReference type="SAM" id="Phobius"/>
    </source>
</evidence>
<dbReference type="PANTHER" id="PTHR40044:SF1">
    <property type="entry name" value="INTEGRAL MEMBRANE PROTEIN"/>
    <property type="match status" value="1"/>
</dbReference>
<reference evidence="2 3" key="1">
    <citation type="submission" date="2018-03" db="EMBL/GenBank/DDBJ databases">
        <title>Genome sequence of Clostridium luticellarii DSM 29923.</title>
        <authorList>
            <person name="Poehlein A."/>
            <person name="Daniel R."/>
        </authorList>
    </citation>
    <scope>NUCLEOTIDE SEQUENCE [LARGE SCALE GENOMIC DNA]</scope>
    <source>
        <strain evidence="2 3">DSM 29923</strain>
    </source>
</reference>
<keyword evidence="1" id="KW-1133">Transmembrane helix</keyword>
<dbReference type="RefSeq" id="WP_106009469.1">
    <property type="nucleotide sequence ID" value="NZ_JALCRC010000037.1"/>
</dbReference>
<gene>
    <name evidence="2" type="ORF">CLLU_18730</name>
</gene>
<organism evidence="2 3">
    <name type="scientific">Clostridium luticellarii</name>
    <dbReference type="NCBI Taxonomy" id="1691940"/>
    <lineage>
        <taxon>Bacteria</taxon>
        <taxon>Bacillati</taxon>
        <taxon>Bacillota</taxon>
        <taxon>Clostridia</taxon>
        <taxon>Eubacteriales</taxon>
        <taxon>Clostridiaceae</taxon>
        <taxon>Clostridium</taxon>
    </lineage>
</organism>